<reference evidence="2 3" key="1">
    <citation type="submission" date="2024-02" db="EMBL/GenBank/DDBJ databases">
        <title>A Gaetbulibacter species isolated from tidal flats and genomic insights of their niches.</title>
        <authorList>
            <person name="Ye Y."/>
        </authorList>
    </citation>
    <scope>NUCLEOTIDE SEQUENCE [LARGE SCALE GENOMIC DNA]</scope>
    <source>
        <strain evidence="2 3">KYW382</strain>
    </source>
</reference>
<keyword evidence="1" id="KW-0732">Signal</keyword>
<gene>
    <name evidence="2" type="ORF">V8G58_13105</name>
</gene>
<dbReference type="EMBL" id="JBAWKB010000005">
    <property type="protein sequence ID" value="MFH6772874.1"/>
    <property type="molecule type" value="Genomic_DNA"/>
</dbReference>
<feature type="chain" id="PRO_5047267441" evidence="1">
    <location>
        <begin position="20"/>
        <end position="259"/>
    </location>
</feature>
<evidence type="ECO:0000313" key="2">
    <source>
        <dbReference type="EMBL" id="MFH6772874.1"/>
    </source>
</evidence>
<evidence type="ECO:0000313" key="3">
    <source>
        <dbReference type="Proteomes" id="UP001610100"/>
    </source>
</evidence>
<comment type="caution">
    <text evidence="2">The sequence shown here is derived from an EMBL/GenBank/DDBJ whole genome shotgun (WGS) entry which is preliminary data.</text>
</comment>
<organism evidence="2 3">
    <name type="scientific">Gaetbulibacter aestuarii</name>
    <dbReference type="NCBI Taxonomy" id="1502358"/>
    <lineage>
        <taxon>Bacteria</taxon>
        <taxon>Pseudomonadati</taxon>
        <taxon>Bacteroidota</taxon>
        <taxon>Flavobacteriia</taxon>
        <taxon>Flavobacteriales</taxon>
        <taxon>Flavobacteriaceae</taxon>
        <taxon>Gaetbulibacter</taxon>
    </lineage>
</organism>
<proteinExistence type="predicted"/>
<keyword evidence="3" id="KW-1185">Reference proteome</keyword>
<dbReference type="RefSeq" id="WP_344742100.1">
    <property type="nucleotide sequence ID" value="NZ_BAABAY010000007.1"/>
</dbReference>
<accession>A0ABW7N1Z6</accession>
<evidence type="ECO:0000256" key="1">
    <source>
        <dbReference type="SAM" id="SignalP"/>
    </source>
</evidence>
<name>A0ABW7N1Z6_9FLAO</name>
<sequence>MKKFVVIILFAFFSMPLLAQNDLYIVMELMHVDNTQEGDYAQTEQFWKKIHAQRVADGSIQGWDLWSLLPGGEDQGYQYATVTLFNSPEKMFAPVDFMKYAKAAYPNMSEDELNKKLWGASKTRDLAVRIFMHQIATTTGGPGLKVGTVATFDFMKVPLEGYNAYETAEKTLFQPSHQKMVDDGAKANWGLLRFMIPIGSDTYASHLTVNMFENMEQYLNAGNYQGQQPTEDQQKAMIKGMATRDMKFVYVATLNEMVR</sequence>
<dbReference type="Proteomes" id="UP001610100">
    <property type="component" value="Unassembled WGS sequence"/>
</dbReference>
<feature type="signal peptide" evidence="1">
    <location>
        <begin position="1"/>
        <end position="19"/>
    </location>
</feature>
<protein>
    <submittedName>
        <fullName evidence="2">Uncharacterized protein</fullName>
    </submittedName>
</protein>